<feature type="compositionally biased region" description="Basic and acidic residues" evidence="1">
    <location>
        <begin position="61"/>
        <end position="79"/>
    </location>
</feature>
<dbReference type="AlphaFoldDB" id="A0A0E0BBZ0"/>
<dbReference type="STRING" id="40148.A0A0E0BBZ0"/>
<dbReference type="Proteomes" id="UP000026961">
    <property type="component" value="Chromosome 10"/>
</dbReference>
<reference evidence="2" key="1">
    <citation type="submission" date="2015-04" db="UniProtKB">
        <authorList>
            <consortium name="EnsemblPlants"/>
        </authorList>
    </citation>
    <scope>IDENTIFICATION</scope>
</reference>
<sequence length="158" mass="16608">MAAATLLALGNGAPDVAGVRCGTDGERRGNEHDGPDDERGDERASATGDTAAVTVATLEKGGGRRVERRSAGRRGRGEDSAVGSRPLARLPLLLCSATRALACRRRRSAPPAAHSCSTPLRRPPRTHPPPRAIFIDLLRLIPAQAEAAPLRPAEDDVD</sequence>
<proteinExistence type="predicted"/>
<dbReference type="HOGENOM" id="CLU_1672014_0_0_1"/>
<keyword evidence="3" id="KW-1185">Reference proteome</keyword>
<evidence type="ECO:0000256" key="1">
    <source>
        <dbReference type="SAM" id="MobiDB-lite"/>
    </source>
</evidence>
<name>A0A0E0BBZ0_9ORYZ</name>
<feature type="region of interest" description="Disordered" evidence="1">
    <location>
        <begin position="1"/>
        <end position="83"/>
    </location>
</feature>
<protein>
    <submittedName>
        <fullName evidence="2">Uncharacterized protein</fullName>
    </submittedName>
</protein>
<feature type="compositionally biased region" description="Basic and acidic residues" evidence="1">
    <location>
        <begin position="23"/>
        <end position="33"/>
    </location>
</feature>
<feature type="region of interest" description="Disordered" evidence="1">
    <location>
        <begin position="108"/>
        <end position="129"/>
    </location>
</feature>
<evidence type="ECO:0000313" key="2">
    <source>
        <dbReference type="EnsemblPlants" id="OGLUM10G13700.1"/>
    </source>
</evidence>
<dbReference type="Gramene" id="OGLUM10G13700.1">
    <property type="protein sequence ID" value="OGLUM10G13700.1"/>
    <property type="gene ID" value="OGLUM10G13700"/>
</dbReference>
<dbReference type="EnsemblPlants" id="OGLUM10G13700.1">
    <property type="protein sequence ID" value="OGLUM10G13700.1"/>
    <property type="gene ID" value="OGLUM10G13700"/>
</dbReference>
<accession>A0A0E0BBZ0</accession>
<evidence type="ECO:0000313" key="3">
    <source>
        <dbReference type="Proteomes" id="UP000026961"/>
    </source>
</evidence>
<feature type="compositionally biased region" description="Low complexity" evidence="1">
    <location>
        <begin position="45"/>
        <end position="57"/>
    </location>
</feature>
<reference evidence="2" key="2">
    <citation type="submission" date="2018-05" db="EMBL/GenBank/DDBJ databases">
        <title>OgluRS3 (Oryza glumaepatula Reference Sequence Version 3).</title>
        <authorList>
            <person name="Zhang J."/>
            <person name="Kudrna D."/>
            <person name="Lee S."/>
            <person name="Talag J."/>
            <person name="Welchert J."/>
            <person name="Wing R.A."/>
        </authorList>
    </citation>
    <scope>NUCLEOTIDE SEQUENCE [LARGE SCALE GENOMIC DNA]</scope>
</reference>
<organism evidence="2">
    <name type="scientific">Oryza glumipatula</name>
    <dbReference type="NCBI Taxonomy" id="40148"/>
    <lineage>
        <taxon>Eukaryota</taxon>
        <taxon>Viridiplantae</taxon>
        <taxon>Streptophyta</taxon>
        <taxon>Embryophyta</taxon>
        <taxon>Tracheophyta</taxon>
        <taxon>Spermatophyta</taxon>
        <taxon>Magnoliopsida</taxon>
        <taxon>Liliopsida</taxon>
        <taxon>Poales</taxon>
        <taxon>Poaceae</taxon>
        <taxon>BOP clade</taxon>
        <taxon>Oryzoideae</taxon>
        <taxon>Oryzeae</taxon>
        <taxon>Oryzinae</taxon>
        <taxon>Oryza</taxon>
    </lineage>
</organism>